<dbReference type="GO" id="GO:0070041">
    <property type="term" value="F:rRNA (uridine-C5-)-methyltransferase activity"/>
    <property type="evidence" value="ECO:0007669"/>
    <property type="project" value="TreeGrafter"/>
</dbReference>
<dbReference type="PANTHER" id="PTHR11061:SF30">
    <property type="entry name" value="TRNA (URACIL(54)-C(5))-METHYLTRANSFERASE"/>
    <property type="match status" value="1"/>
</dbReference>
<gene>
    <name evidence="8" type="ORF">SAMN06893096_108197</name>
</gene>
<protein>
    <submittedName>
        <fullName evidence="8">23S rRNA m(5)U-1939 methyltransferase</fullName>
    </submittedName>
</protein>
<dbReference type="PROSITE" id="PS01230">
    <property type="entry name" value="TRMA_1"/>
    <property type="match status" value="1"/>
</dbReference>
<evidence type="ECO:0000313" key="9">
    <source>
        <dbReference type="Proteomes" id="UP000198373"/>
    </source>
</evidence>
<dbReference type="InterPro" id="IPR030390">
    <property type="entry name" value="MeTrfase_TrmA_AS"/>
</dbReference>
<dbReference type="Pfam" id="PF05958">
    <property type="entry name" value="tRNA_U5-meth_tr"/>
    <property type="match status" value="1"/>
</dbReference>
<feature type="binding site" evidence="4">
    <location>
        <position position="334"/>
    </location>
    <ligand>
        <name>S-adenosyl-L-methionine</name>
        <dbReference type="ChEBI" id="CHEBI:59789"/>
    </ligand>
</feature>
<dbReference type="SUPFAM" id="SSF53335">
    <property type="entry name" value="S-adenosyl-L-methionine-dependent methyltransferases"/>
    <property type="match status" value="1"/>
</dbReference>
<reference evidence="9" key="1">
    <citation type="submission" date="2017-06" db="EMBL/GenBank/DDBJ databases">
        <authorList>
            <person name="Varghese N."/>
            <person name="Submissions S."/>
        </authorList>
    </citation>
    <scope>NUCLEOTIDE SEQUENCE [LARGE SCALE GENOMIC DNA]</scope>
    <source>
        <strain evidence="9">DSM 46839</strain>
    </source>
</reference>
<dbReference type="InterPro" id="IPR002792">
    <property type="entry name" value="TRAM_dom"/>
</dbReference>
<feature type="binding site" evidence="4">
    <location>
        <position position="262"/>
    </location>
    <ligand>
        <name>S-adenosyl-L-methionine</name>
        <dbReference type="ChEBI" id="CHEBI:59789"/>
    </ligand>
</feature>
<dbReference type="Gene3D" id="3.40.50.150">
    <property type="entry name" value="Vaccinia Virus protein VP39"/>
    <property type="match status" value="2"/>
</dbReference>
<evidence type="ECO:0000256" key="1">
    <source>
        <dbReference type="ARBA" id="ARBA00022603"/>
    </source>
</evidence>
<accession>A0A239HMX7</accession>
<dbReference type="EMBL" id="FZOO01000008">
    <property type="protein sequence ID" value="SNS82739.1"/>
    <property type="molecule type" value="Genomic_DNA"/>
</dbReference>
<dbReference type="AlphaFoldDB" id="A0A239HMX7"/>
<feature type="active site" evidence="5">
    <location>
        <position position="361"/>
    </location>
</feature>
<feature type="binding site" evidence="4">
    <location>
        <position position="233"/>
    </location>
    <ligand>
        <name>S-adenosyl-L-methionine</name>
        <dbReference type="ChEBI" id="CHEBI:59789"/>
    </ligand>
</feature>
<dbReference type="GO" id="GO:0070475">
    <property type="term" value="P:rRNA base methylation"/>
    <property type="evidence" value="ECO:0007669"/>
    <property type="project" value="TreeGrafter"/>
</dbReference>
<evidence type="ECO:0000256" key="5">
    <source>
        <dbReference type="PROSITE-ProRule" id="PRU10015"/>
    </source>
</evidence>
<organism evidence="8 9">
    <name type="scientific">Geodermatophilus pulveris</name>
    <dbReference type="NCBI Taxonomy" id="1564159"/>
    <lineage>
        <taxon>Bacteria</taxon>
        <taxon>Bacillati</taxon>
        <taxon>Actinomycetota</taxon>
        <taxon>Actinomycetes</taxon>
        <taxon>Geodermatophilales</taxon>
        <taxon>Geodermatophilaceae</taxon>
        <taxon>Geodermatophilus</taxon>
    </lineage>
</organism>
<evidence type="ECO:0000256" key="4">
    <source>
        <dbReference type="PROSITE-ProRule" id="PRU01024"/>
    </source>
</evidence>
<feature type="active site" description="Nucleophile" evidence="4">
    <location>
        <position position="361"/>
    </location>
</feature>
<dbReference type="Pfam" id="PF01938">
    <property type="entry name" value="TRAM"/>
    <property type="match status" value="1"/>
</dbReference>
<evidence type="ECO:0000259" key="7">
    <source>
        <dbReference type="PROSITE" id="PS50926"/>
    </source>
</evidence>
<dbReference type="Proteomes" id="UP000198373">
    <property type="component" value="Unassembled WGS sequence"/>
</dbReference>
<evidence type="ECO:0000256" key="3">
    <source>
        <dbReference type="ARBA" id="ARBA00022691"/>
    </source>
</evidence>
<dbReference type="PROSITE" id="PS01231">
    <property type="entry name" value="TRMA_2"/>
    <property type="match status" value="1"/>
</dbReference>
<comment type="similarity">
    <text evidence="4">Belongs to the class I-like SAM-binding methyltransferase superfamily. RNA M5U methyltransferase family.</text>
</comment>
<keyword evidence="9" id="KW-1185">Reference proteome</keyword>
<dbReference type="SUPFAM" id="SSF50249">
    <property type="entry name" value="Nucleic acid-binding proteins"/>
    <property type="match status" value="1"/>
</dbReference>
<dbReference type="InterPro" id="IPR012340">
    <property type="entry name" value="NA-bd_OB-fold"/>
</dbReference>
<feature type="region of interest" description="Disordered" evidence="6">
    <location>
        <begin position="190"/>
        <end position="213"/>
    </location>
</feature>
<feature type="domain" description="TRAM" evidence="7">
    <location>
        <begin position="1"/>
        <end position="51"/>
    </location>
</feature>
<evidence type="ECO:0000256" key="6">
    <source>
        <dbReference type="SAM" id="MobiDB-lite"/>
    </source>
</evidence>
<dbReference type="InterPro" id="IPR029063">
    <property type="entry name" value="SAM-dependent_MTases_sf"/>
</dbReference>
<name>A0A239HMX7_9ACTN</name>
<keyword evidence="2 4" id="KW-0808">Transferase</keyword>
<sequence length="404" mass="41562">MTVGPVAHGGHCVARHEGRVVFVRHALPGERVTVRVTEDRQPGFCRADAVEVLDAAPDRVERPCPHSGPGRCGGCDWQHVAPAGQRRLKAAVVREQLTRLGGLPGEDPLVRDLAVEELPGGPLRWRTRTRFAVDRAGVAGLRRHRSHDLVPLDDCPITVEPAARAVLDRRWPGAGAVDVAVDSAGSVTTTRLDRRGRPQSTRVVGADGPAPAGRAARSAAGRDWEVEGTGFWQVHPAAADALAAAVAGFAAVAPGETVLDLYAGAGLFGGALAPAAGPAGRVVCVEADEAACAAAAANFAALPQAEVWQGQVDAEGLTGLLAELGTGPDVVVLDPPRAGAGAAVSRVLAAAGPRAVVYVACDPASLARDVAAFAEGGYRLAGLRGFDAFPMTAHVECVALLARP</sequence>
<dbReference type="PROSITE" id="PS50926">
    <property type="entry name" value="TRAM"/>
    <property type="match status" value="1"/>
</dbReference>
<dbReference type="PANTHER" id="PTHR11061">
    <property type="entry name" value="RNA M5U METHYLTRANSFERASE"/>
    <property type="match status" value="1"/>
</dbReference>
<dbReference type="Gene3D" id="2.40.50.1070">
    <property type="match status" value="1"/>
</dbReference>
<feature type="binding site" evidence="4">
    <location>
        <position position="286"/>
    </location>
    <ligand>
        <name>S-adenosyl-L-methionine</name>
        <dbReference type="ChEBI" id="CHEBI:59789"/>
    </ligand>
</feature>
<feature type="compositionally biased region" description="Low complexity" evidence="6">
    <location>
        <begin position="202"/>
        <end position="213"/>
    </location>
</feature>
<dbReference type="InterPro" id="IPR010280">
    <property type="entry name" value="U5_MeTrfase_fam"/>
</dbReference>
<dbReference type="InterPro" id="IPR030391">
    <property type="entry name" value="MeTrfase_TrmA_CS"/>
</dbReference>
<evidence type="ECO:0000313" key="8">
    <source>
        <dbReference type="EMBL" id="SNS82739.1"/>
    </source>
</evidence>
<keyword evidence="3 4" id="KW-0949">S-adenosyl-L-methionine</keyword>
<proteinExistence type="inferred from homology"/>
<dbReference type="Gene3D" id="2.40.50.140">
    <property type="entry name" value="Nucleic acid-binding proteins"/>
    <property type="match status" value="1"/>
</dbReference>
<dbReference type="PROSITE" id="PS51687">
    <property type="entry name" value="SAM_MT_RNA_M5U"/>
    <property type="match status" value="1"/>
</dbReference>
<keyword evidence="1 4" id="KW-0489">Methyltransferase</keyword>
<evidence type="ECO:0000256" key="2">
    <source>
        <dbReference type="ARBA" id="ARBA00022679"/>
    </source>
</evidence>